<name>A0A9N9H1M3_9GLOM</name>
<dbReference type="PROSITE" id="PS50053">
    <property type="entry name" value="UBIQUITIN_2"/>
    <property type="match status" value="1"/>
</dbReference>
<dbReference type="EMBL" id="CAJVPY010005402">
    <property type="protein sequence ID" value="CAG8642223.1"/>
    <property type="molecule type" value="Genomic_DNA"/>
</dbReference>
<accession>A0A9N9H1M3</accession>
<dbReference type="InterPro" id="IPR000626">
    <property type="entry name" value="Ubiquitin-like_dom"/>
</dbReference>
<evidence type="ECO:0000313" key="5">
    <source>
        <dbReference type="EMBL" id="CAG8642223.1"/>
    </source>
</evidence>
<feature type="compositionally biased region" description="Basic and acidic residues" evidence="3">
    <location>
        <begin position="96"/>
        <end position="157"/>
    </location>
</feature>
<reference evidence="5" key="1">
    <citation type="submission" date="2021-06" db="EMBL/GenBank/DDBJ databases">
        <authorList>
            <person name="Kallberg Y."/>
            <person name="Tangrot J."/>
            <person name="Rosling A."/>
        </authorList>
    </citation>
    <scope>NUCLEOTIDE SEQUENCE</scope>
    <source>
        <strain evidence="5">MA453B</strain>
    </source>
</reference>
<gene>
    <name evidence="5" type="ORF">DERYTH_LOCUS9720</name>
</gene>
<comment type="similarity">
    <text evidence="1">Belongs to the ubiquitin family.</text>
</comment>
<dbReference type="InterPro" id="IPR019956">
    <property type="entry name" value="Ubiquitin_dom"/>
</dbReference>
<dbReference type="OrthoDB" id="428577at2759"/>
<evidence type="ECO:0000256" key="1">
    <source>
        <dbReference type="ARBA" id="ARBA00008430"/>
    </source>
</evidence>
<proteinExistence type="inferred from homology"/>
<dbReference type="PROSITE" id="PS00299">
    <property type="entry name" value="UBIQUITIN_1"/>
    <property type="match status" value="1"/>
</dbReference>
<protein>
    <submittedName>
        <fullName evidence="5">18550_t:CDS:1</fullName>
    </submittedName>
</protein>
<dbReference type="SUPFAM" id="SSF54236">
    <property type="entry name" value="Ubiquitin-like"/>
    <property type="match status" value="1"/>
</dbReference>
<dbReference type="FunFam" id="3.10.20.90:FF:000009">
    <property type="entry name" value="Ubiquitin-60S ribosomal protein"/>
    <property type="match status" value="1"/>
</dbReference>
<feature type="domain" description="Ubiquitin-like" evidence="4">
    <location>
        <begin position="1"/>
        <end position="76"/>
    </location>
</feature>
<dbReference type="CDD" id="cd01803">
    <property type="entry name" value="Ubl_ubiquitin"/>
    <property type="match status" value="1"/>
</dbReference>
<dbReference type="PRINTS" id="PR00348">
    <property type="entry name" value="UBIQUITIN"/>
</dbReference>
<keyword evidence="6" id="KW-1185">Reference proteome</keyword>
<dbReference type="InterPro" id="IPR029071">
    <property type="entry name" value="Ubiquitin-like_domsf"/>
</dbReference>
<dbReference type="Pfam" id="PF00240">
    <property type="entry name" value="ubiquitin"/>
    <property type="match status" value="1"/>
</dbReference>
<sequence length="502" mass="57775">MQLFIKTLTGKVFTIEAESSDTIDQAKQKIQDKEGIPPDQQRLIFAGKQLEDGRTLSDYNIQKESTMHLVLRLRGGMFHETSGRTEFDELPPLPQAEERTLTQPEERTLTQPEERTLAQPEERTLAQPEERTLTQPEERTLTQPEERTLTQLEERQQDPPQVEIHNDRNDGEDNSTCCIPLFSMLKLLKPCKKKIAPDNIPEHSVTVTLKLPTTKEELLALLREEERRRMSPELQELYRKVGNDPTCGRDWMDVTDQMQYELVREFGYSDEAVQLMRRAPQLYPDDPEFRDTQVYVRNNIANIGNLKEEMEAPDCPLIPLKYFDTTIPNISMEASELTVSNMSVGTADDTDLSNSISLRSLCRSGRPLVLLAGSLTCPLYRYISHVLNDIYERYRTSTDFYMIQIKEAHASDVWPIGNIVDVKDHKTLDDRLTAAEEMVKATELKIPVLVDTMDNTFLKLYCPWPFRFFIVVDGILKLVGMPKEARYDTTDLVECLETLLKP</sequence>
<dbReference type="InterPro" id="IPR019954">
    <property type="entry name" value="Ubiquitin_CS"/>
</dbReference>
<dbReference type="Proteomes" id="UP000789405">
    <property type="component" value="Unassembled WGS sequence"/>
</dbReference>
<dbReference type="PANTHER" id="PTHR10666">
    <property type="entry name" value="UBIQUITIN"/>
    <property type="match status" value="1"/>
</dbReference>
<dbReference type="AlphaFoldDB" id="A0A9N9H1M3"/>
<dbReference type="Gene3D" id="3.40.30.10">
    <property type="entry name" value="Glutaredoxin"/>
    <property type="match status" value="1"/>
</dbReference>
<keyword evidence="2" id="KW-1017">Isopeptide bond</keyword>
<feature type="region of interest" description="Disordered" evidence="3">
    <location>
        <begin position="82"/>
        <end position="169"/>
    </location>
</feature>
<evidence type="ECO:0000256" key="2">
    <source>
        <dbReference type="ARBA" id="ARBA00022499"/>
    </source>
</evidence>
<dbReference type="InterPro" id="IPR000643">
    <property type="entry name" value="Iodothyronine_deiodinase"/>
</dbReference>
<organism evidence="5 6">
    <name type="scientific">Dentiscutata erythropus</name>
    <dbReference type="NCBI Taxonomy" id="1348616"/>
    <lineage>
        <taxon>Eukaryota</taxon>
        <taxon>Fungi</taxon>
        <taxon>Fungi incertae sedis</taxon>
        <taxon>Mucoromycota</taxon>
        <taxon>Glomeromycotina</taxon>
        <taxon>Glomeromycetes</taxon>
        <taxon>Diversisporales</taxon>
        <taxon>Gigasporaceae</taxon>
        <taxon>Dentiscutata</taxon>
    </lineage>
</organism>
<evidence type="ECO:0000259" key="4">
    <source>
        <dbReference type="PROSITE" id="PS50053"/>
    </source>
</evidence>
<dbReference type="GO" id="GO:0004800">
    <property type="term" value="F:thyroxine 5'-deiodinase activity"/>
    <property type="evidence" value="ECO:0007669"/>
    <property type="project" value="InterPro"/>
</dbReference>
<dbReference type="Gene3D" id="3.10.20.90">
    <property type="entry name" value="Phosphatidylinositol 3-kinase Catalytic Subunit, Chain A, domain 1"/>
    <property type="match status" value="1"/>
</dbReference>
<dbReference type="InterPro" id="IPR050158">
    <property type="entry name" value="Ubiquitin_ubiquitin-like"/>
</dbReference>
<dbReference type="Pfam" id="PF00837">
    <property type="entry name" value="T4_deiodinase"/>
    <property type="match status" value="1"/>
</dbReference>
<dbReference type="SMART" id="SM00213">
    <property type="entry name" value="UBQ"/>
    <property type="match status" value="1"/>
</dbReference>
<comment type="caution">
    <text evidence="5">The sequence shown here is derived from an EMBL/GenBank/DDBJ whole genome shotgun (WGS) entry which is preliminary data.</text>
</comment>
<evidence type="ECO:0000313" key="6">
    <source>
        <dbReference type="Proteomes" id="UP000789405"/>
    </source>
</evidence>
<evidence type="ECO:0000256" key="3">
    <source>
        <dbReference type="SAM" id="MobiDB-lite"/>
    </source>
</evidence>